<dbReference type="AlphaFoldDB" id="A0A327YYY3"/>
<evidence type="ECO:0000313" key="3">
    <source>
        <dbReference type="Proteomes" id="UP000249341"/>
    </source>
</evidence>
<feature type="domain" description="AbiEi antitoxin N-terminal" evidence="1">
    <location>
        <begin position="3"/>
        <end position="48"/>
    </location>
</feature>
<gene>
    <name evidence="2" type="ORF">B0I29_125119</name>
</gene>
<dbReference type="Proteomes" id="UP000249341">
    <property type="component" value="Unassembled WGS sequence"/>
</dbReference>
<dbReference type="Pfam" id="PF13338">
    <property type="entry name" value="AbiEi_4"/>
    <property type="match status" value="1"/>
</dbReference>
<accession>A0A327YYY3</accession>
<dbReference type="RefSeq" id="WP_181558213.1">
    <property type="nucleotide sequence ID" value="NZ_JACHWI010000002.1"/>
</dbReference>
<comment type="caution">
    <text evidence="2">The sequence shown here is derived from an EMBL/GenBank/DDBJ whole genome shotgun (WGS) entry which is preliminary data.</text>
</comment>
<dbReference type="EMBL" id="QLMJ01000025">
    <property type="protein sequence ID" value="RAK26962.1"/>
    <property type="molecule type" value="Genomic_DNA"/>
</dbReference>
<name>A0A327YYY3_9ACTN</name>
<protein>
    <submittedName>
        <fullName evidence="2">Putative AbiEi antitoxin of type IV toxin-antitoxin system</fullName>
    </submittedName>
</protein>
<keyword evidence="3" id="KW-1185">Reference proteome</keyword>
<reference evidence="2 3" key="1">
    <citation type="submission" date="2018-06" db="EMBL/GenBank/DDBJ databases">
        <title>Genomic Encyclopedia of Type Strains, Phase III (KMG-III): the genomes of soil and plant-associated and newly described type strains.</title>
        <authorList>
            <person name="Whitman W."/>
        </authorList>
    </citation>
    <scope>NUCLEOTIDE SEQUENCE [LARGE SCALE GENOMIC DNA]</scope>
    <source>
        <strain evidence="2 3">CGMCC 4.7090</strain>
    </source>
</reference>
<sequence length="316" mass="35512">MARIDEISGRQRGIISRAQAFRAGLSPDKVRNLLESGRWQRLYPGVYATFSGEVRRPAMRWAAVLSAGPGALLSHRSAAEELGLAEHEDGHDAIHVLIPADRHIRRASGIVVHRGTRSAARRHPARLPPQTRVEDTVLDLASAATEEEEAMRWIAAACGRRLTTPARLARALHDRPRLLRRRRLAELLAEADAGCASVLEWRYLRAVERAHGLPAAVRQQRRPRRGGYWYDDVYYLDHGVRVELDGQAAHPAERRWRDFRRDNAAAQSGEVVLRYGAADVSATPCAVAEQVAEVLRSRGWRGEMKRCRQMCGKGRW</sequence>
<organism evidence="2 3">
    <name type="scientific">Actinoplanes lutulentus</name>
    <dbReference type="NCBI Taxonomy" id="1287878"/>
    <lineage>
        <taxon>Bacteria</taxon>
        <taxon>Bacillati</taxon>
        <taxon>Actinomycetota</taxon>
        <taxon>Actinomycetes</taxon>
        <taxon>Micromonosporales</taxon>
        <taxon>Micromonosporaceae</taxon>
        <taxon>Actinoplanes</taxon>
    </lineage>
</organism>
<dbReference type="InterPro" id="IPR025159">
    <property type="entry name" value="AbiEi_N"/>
</dbReference>
<evidence type="ECO:0000259" key="1">
    <source>
        <dbReference type="Pfam" id="PF13338"/>
    </source>
</evidence>
<evidence type="ECO:0000313" key="2">
    <source>
        <dbReference type="EMBL" id="RAK26962.1"/>
    </source>
</evidence>
<proteinExistence type="predicted"/>